<proteinExistence type="predicted"/>
<protein>
    <submittedName>
        <fullName evidence="2">Pept_C1 domain-containing protein</fullName>
    </submittedName>
</protein>
<organism evidence="1 2">
    <name type="scientific">Globodera pallida</name>
    <name type="common">Potato cyst nematode worm</name>
    <name type="synonym">Heterodera pallida</name>
    <dbReference type="NCBI Taxonomy" id="36090"/>
    <lineage>
        <taxon>Eukaryota</taxon>
        <taxon>Metazoa</taxon>
        <taxon>Ecdysozoa</taxon>
        <taxon>Nematoda</taxon>
        <taxon>Chromadorea</taxon>
        <taxon>Rhabditida</taxon>
        <taxon>Tylenchina</taxon>
        <taxon>Tylenchomorpha</taxon>
        <taxon>Tylenchoidea</taxon>
        <taxon>Heteroderidae</taxon>
        <taxon>Heteroderinae</taxon>
        <taxon>Globodera</taxon>
    </lineage>
</organism>
<dbReference type="InterPro" id="IPR043136">
    <property type="entry name" value="B30.2/SPRY_sf"/>
</dbReference>
<dbReference type="Gene3D" id="2.60.120.920">
    <property type="match status" value="1"/>
</dbReference>
<dbReference type="WBParaSite" id="GPLIN_001587100">
    <property type="protein sequence ID" value="GPLIN_001587100"/>
    <property type="gene ID" value="GPLIN_001587100"/>
</dbReference>
<evidence type="ECO:0000313" key="1">
    <source>
        <dbReference type="Proteomes" id="UP000050741"/>
    </source>
</evidence>
<dbReference type="SUPFAM" id="SSF49899">
    <property type="entry name" value="Concanavalin A-like lectins/glucanases"/>
    <property type="match status" value="1"/>
</dbReference>
<keyword evidence="1" id="KW-1185">Reference proteome</keyword>
<name>A0A183CSL3_GLOPA</name>
<dbReference type="Proteomes" id="UP000050741">
    <property type="component" value="Unassembled WGS sequence"/>
</dbReference>
<evidence type="ECO:0000313" key="2">
    <source>
        <dbReference type="WBParaSite" id="GPLIN_001587100"/>
    </source>
</evidence>
<sequence>LSAMKKYQKEQQLNIDALTEAQKANGFHSVFAERPMPLKNFGIFYYEVTILGGAGYAHIGLATKSMLLNAWVGDYEGTYAYDSWGRFWGHAVEGCSHSYGRPHIEERTSRLPTDDTGE</sequence>
<dbReference type="InterPro" id="IPR013320">
    <property type="entry name" value="ConA-like_dom_sf"/>
</dbReference>
<reference evidence="2" key="3">
    <citation type="submission" date="2016-06" db="UniProtKB">
        <authorList>
            <consortium name="WormBaseParasite"/>
        </authorList>
    </citation>
    <scope>IDENTIFICATION</scope>
</reference>
<reference evidence="1" key="2">
    <citation type="submission" date="2014-05" db="EMBL/GenBank/DDBJ databases">
        <title>The genome and life-stage specific transcriptomes of Globodera pallida elucidate key aspects of plant parasitism by a cyst nematode.</title>
        <authorList>
            <person name="Cotton J.A."/>
            <person name="Lilley C.J."/>
            <person name="Jones L.M."/>
            <person name="Kikuchi T."/>
            <person name="Reid A.J."/>
            <person name="Thorpe P."/>
            <person name="Tsai I.J."/>
            <person name="Beasley H."/>
            <person name="Blok V."/>
            <person name="Cock P.J.A."/>
            <person name="Van den Akker S.E."/>
            <person name="Holroyd N."/>
            <person name="Hunt M."/>
            <person name="Mantelin S."/>
            <person name="Naghra H."/>
            <person name="Pain A."/>
            <person name="Palomares-Rius J.E."/>
            <person name="Zarowiecki M."/>
            <person name="Berriman M."/>
            <person name="Jones J.T."/>
            <person name="Urwin P.E."/>
        </authorList>
    </citation>
    <scope>NUCLEOTIDE SEQUENCE [LARGE SCALE GENOMIC DNA]</scope>
    <source>
        <strain evidence="1">Lindley</strain>
    </source>
</reference>
<dbReference type="AlphaFoldDB" id="A0A183CSL3"/>
<accession>A0A183CSL3</accession>
<reference evidence="1" key="1">
    <citation type="submission" date="2013-12" db="EMBL/GenBank/DDBJ databases">
        <authorList>
            <person name="Aslett M."/>
        </authorList>
    </citation>
    <scope>NUCLEOTIDE SEQUENCE [LARGE SCALE GENOMIC DNA]</scope>
    <source>
        <strain evidence="1">Lindley</strain>
    </source>
</reference>